<feature type="compositionally biased region" description="Polar residues" evidence="1">
    <location>
        <begin position="1"/>
        <end position="17"/>
    </location>
</feature>
<evidence type="ECO:0000259" key="2">
    <source>
        <dbReference type="Pfam" id="PF01636"/>
    </source>
</evidence>
<proteinExistence type="predicted"/>
<gene>
    <name evidence="3" type="ordered locus">Kfla_0241</name>
</gene>
<dbReference type="HOGENOM" id="CLU_983259_0_0_11"/>
<dbReference type="Proteomes" id="UP000007967">
    <property type="component" value="Chromosome"/>
</dbReference>
<reference evidence="4" key="1">
    <citation type="submission" date="2009-09" db="EMBL/GenBank/DDBJ databases">
        <title>The complete genome of Kribbella flavida DSM 17836.</title>
        <authorList>
            <consortium name="US DOE Joint Genome Institute (JGI-PGF)"/>
            <person name="Lucas S."/>
            <person name="Copeland A."/>
            <person name="Lapidus A."/>
            <person name="Glavina del Rio T."/>
            <person name="Dalin E."/>
            <person name="Tice H."/>
            <person name="Bruce D."/>
            <person name="Goodwin L."/>
            <person name="Pitluck S."/>
            <person name="Kyrpides N."/>
            <person name="Mavromatis K."/>
            <person name="Ivanova N."/>
            <person name="Saunders E."/>
            <person name="Brettin T."/>
            <person name="Detter J.C."/>
            <person name="Han C."/>
            <person name="Larimer F."/>
            <person name="Land M."/>
            <person name="Hauser L."/>
            <person name="Markowitz V."/>
            <person name="Cheng J.-F."/>
            <person name="Hugenholtz P."/>
            <person name="Woyke T."/>
            <person name="Wu D."/>
            <person name="Pukall R."/>
            <person name="Klenk H.-P."/>
            <person name="Eisen J.A."/>
        </authorList>
    </citation>
    <scope>NUCLEOTIDE SEQUENCE [LARGE SCALE GENOMIC DNA]</scope>
    <source>
        <strain evidence="4">DSM 17836 / JCM 10339 / NBRC 14399</strain>
    </source>
</reference>
<dbReference type="GO" id="GO:0016740">
    <property type="term" value="F:transferase activity"/>
    <property type="evidence" value="ECO:0007669"/>
    <property type="project" value="UniProtKB-KW"/>
</dbReference>
<dbReference type="KEGG" id="kfl:Kfla_0241"/>
<dbReference type="Gene3D" id="3.90.1200.10">
    <property type="match status" value="1"/>
</dbReference>
<dbReference type="InterPro" id="IPR002575">
    <property type="entry name" value="Aminoglycoside_PTrfase"/>
</dbReference>
<feature type="region of interest" description="Disordered" evidence="1">
    <location>
        <begin position="112"/>
        <end position="132"/>
    </location>
</feature>
<evidence type="ECO:0000256" key="1">
    <source>
        <dbReference type="SAM" id="MobiDB-lite"/>
    </source>
</evidence>
<dbReference type="RefSeq" id="WP_012917924.1">
    <property type="nucleotide sequence ID" value="NC_013729.1"/>
</dbReference>
<evidence type="ECO:0000313" key="3">
    <source>
        <dbReference type="EMBL" id="ADB29367.1"/>
    </source>
</evidence>
<feature type="domain" description="Aminoglycoside phosphotransferase" evidence="2">
    <location>
        <begin position="8"/>
        <end position="230"/>
    </location>
</feature>
<dbReference type="EMBL" id="CP001736">
    <property type="protein sequence ID" value="ADB29367.1"/>
    <property type="molecule type" value="Genomic_DNA"/>
</dbReference>
<dbReference type="Pfam" id="PF01636">
    <property type="entry name" value="APH"/>
    <property type="match status" value="1"/>
</dbReference>
<dbReference type="AlphaFoldDB" id="D2PT51"/>
<feature type="region of interest" description="Disordered" evidence="1">
    <location>
        <begin position="1"/>
        <end position="27"/>
    </location>
</feature>
<dbReference type="STRING" id="479435.Kfla_0241"/>
<dbReference type="InterPro" id="IPR011009">
    <property type="entry name" value="Kinase-like_dom_sf"/>
</dbReference>
<dbReference type="SUPFAM" id="SSF56112">
    <property type="entry name" value="Protein kinase-like (PK-like)"/>
    <property type="match status" value="1"/>
</dbReference>
<evidence type="ECO:0000313" key="4">
    <source>
        <dbReference type="Proteomes" id="UP000007967"/>
    </source>
</evidence>
<organism evidence="3 4">
    <name type="scientific">Kribbella flavida (strain DSM 17836 / JCM 10339 / NBRC 14399)</name>
    <dbReference type="NCBI Taxonomy" id="479435"/>
    <lineage>
        <taxon>Bacteria</taxon>
        <taxon>Bacillati</taxon>
        <taxon>Actinomycetota</taxon>
        <taxon>Actinomycetes</taxon>
        <taxon>Propionibacteriales</taxon>
        <taxon>Kribbellaceae</taxon>
        <taxon>Kribbella</taxon>
    </lineage>
</organism>
<reference evidence="3 4" key="2">
    <citation type="journal article" date="2010" name="Stand. Genomic Sci.">
        <title>Complete genome sequence of Kribbella flavida type strain (IFO 14399).</title>
        <authorList>
            <person name="Pukall R."/>
            <person name="Lapidus A."/>
            <person name="Glavina Del Rio T."/>
            <person name="Copeland A."/>
            <person name="Tice H."/>
            <person name="Cheng J.-F."/>
            <person name="Lucas S."/>
            <person name="Chen F."/>
            <person name="Nolan M."/>
            <person name="LaButti K."/>
            <person name="Pati A."/>
            <person name="Ivanova N."/>
            <person name="Mavrommatis K."/>
            <person name="Mikhailova N."/>
            <person name="Pitluck S."/>
            <person name="Bruce D."/>
            <person name="Goodwin L."/>
            <person name="Land M."/>
            <person name="Hauser L."/>
            <person name="Chang Y.-J."/>
            <person name="Jeffries C.D."/>
            <person name="Chen A."/>
            <person name="Palaniappan K."/>
            <person name="Chain P."/>
            <person name="Rohde M."/>
            <person name="Goeker M."/>
            <person name="Bristow J."/>
            <person name="Eisen J.A."/>
            <person name="Markowitz V."/>
            <person name="Hugenholtz P."/>
            <person name="Kyrpides N.C."/>
            <person name="Klenk H.-P."/>
            <person name="Brettin T."/>
        </authorList>
    </citation>
    <scope>NUCLEOTIDE SEQUENCE [LARGE SCALE GENOMIC DNA]</scope>
    <source>
        <strain evidence="4">DSM 17836 / JCM 10339 / NBRC 14399</strain>
    </source>
</reference>
<feature type="compositionally biased region" description="Basic and acidic residues" evidence="1">
    <location>
        <begin position="18"/>
        <end position="27"/>
    </location>
</feature>
<keyword evidence="4" id="KW-1185">Reference proteome</keyword>
<name>D2PT51_KRIFD</name>
<dbReference type="OrthoDB" id="3383851at2"/>
<sequence>MSQTHHVTSTGDTVTKTYTDRSRGEDQREWTALRVISTARPGLVPVPLRLTGATLTMTRLPGTPLAGELTAQQLDGLETALRDLWSIPPASLAPVDHPALVARIRADLQHSPTGETTAAGAGPPPEASRAGAVGECWRSGPRQDLLREARQVALDWLDGDEAAELARPANAVIGHGDPNLANYLWDGVRVRIVDFEDAGRSDLAYELGTLVEHLASRGTRWDGFAERFGVDAARFRAARCLWASFWLTMVGPGGPAAERNPPGTGVRQAARVLELIRPGGEATPGGTGRRGC</sequence>
<accession>D2PT51</accession>
<dbReference type="eggNOG" id="COG0510">
    <property type="taxonomic scope" value="Bacteria"/>
</dbReference>
<keyword evidence="3" id="KW-0808">Transferase</keyword>
<protein>
    <submittedName>
        <fullName evidence="3">Aminoglycoside phosphotransferase</fullName>
    </submittedName>
</protein>